<dbReference type="GO" id="GO:0046872">
    <property type="term" value="F:metal ion binding"/>
    <property type="evidence" value="ECO:0007669"/>
    <property type="project" value="UniProtKB-KW"/>
</dbReference>
<dbReference type="PANTHER" id="PTHR46688">
    <property type="entry name" value="ADP-RIBOSYLATION FACTOR-LIKE PROTEIN 16"/>
    <property type="match status" value="1"/>
</dbReference>
<dbReference type="InterPro" id="IPR027417">
    <property type="entry name" value="P-loop_NTPase"/>
</dbReference>
<keyword evidence="1 3" id="KW-0547">Nucleotide-binding</keyword>
<evidence type="ECO:0000256" key="1">
    <source>
        <dbReference type="ARBA" id="ARBA00022741"/>
    </source>
</evidence>
<evidence type="ECO:0000256" key="4">
    <source>
        <dbReference type="PIRSR" id="PIRSR606689-2"/>
    </source>
</evidence>
<name>A0A7M7L456_APIME</name>
<dbReference type="Pfam" id="PF00025">
    <property type="entry name" value="Arf"/>
    <property type="match status" value="1"/>
</dbReference>
<dbReference type="GeneID" id="726074"/>
<dbReference type="InterPro" id="IPR006689">
    <property type="entry name" value="Small_GTPase_ARF/SAR"/>
</dbReference>
<dbReference type="RefSeq" id="XP_026296720.1">
    <property type="nucleotide sequence ID" value="XM_026440935.1"/>
</dbReference>
<dbReference type="Gene3D" id="3.40.50.300">
    <property type="entry name" value="P-loop containing nucleotide triphosphate hydrolases"/>
    <property type="match status" value="1"/>
</dbReference>
<dbReference type="OMA" id="ETTFSMP"/>
<evidence type="ECO:0000256" key="3">
    <source>
        <dbReference type="PIRSR" id="PIRSR606689-1"/>
    </source>
</evidence>
<dbReference type="Proteomes" id="UP000005203">
    <property type="component" value="Linkage group LG5"/>
</dbReference>
<dbReference type="GO" id="GO:0003924">
    <property type="term" value="F:GTPase activity"/>
    <property type="evidence" value="ECO:0007669"/>
    <property type="project" value="InterPro"/>
</dbReference>
<gene>
    <name evidence="7" type="primary">LOC726074</name>
</gene>
<dbReference type="EnsemblMetazoa" id="XM_026440935">
    <property type="protein sequence ID" value="XP_026296720"/>
    <property type="gene ID" value="LOC726074"/>
</dbReference>
<dbReference type="AlphaFoldDB" id="A0A7M7L456"/>
<feature type="binding site" evidence="3">
    <location>
        <begin position="111"/>
        <end position="114"/>
    </location>
    <ligand>
        <name>GTP</name>
        <dbReference type="ChEBI" id="CHEBI:37565"/>
    </ligand>
</feature>
<evidence type="ECO:0000313" key="5">
    <source>
        <dbReference type="EnsemblMetazoa" id="XP_026296720"/>
    </source>
</evidence>
<feature type="binding site" evidence="3">
    <location>
        <begin position="6"/>
        <end position="13"/>
    </location>
    <ligand>
        <name>GTP</name>
        <dbReference type="ChEBI" id="CHEBI:37565"/>
    </ligand>
</feature>
<dbReference type="SUPFAM" id="SSF52540">
    <property type="entry name" value="P-loop containing nucleoside triphosphate hydrolases"/>
    <property type="match status" value="1"/>
</dbReference>
<reference evidence="7" key="2">
    <citation type="submission" date="2025-04" db="UniProtKB">
        <authorList>
            <consortium name="RefSeq"/>
        </authorList>
    </citation>
    <scope>IDENTIFICATION</scope>
    <source>
        <strain evidence="7">DH4</strain>
        <tissue evidence="7">Whole body</tissue>
    </source>
</reference>
<feature type="binding site" evidence="4">
    <location>
        <position position="13"/>
    </location>
    <ligand>
        <name>Mg(2+)</name>
        <dbReference type="ChEBI" id="CHEBI:18420"/>
    </ligand>
</feature>
<evidence type="ECO:0000313" key="7">
    <source>
        <dbReference type="RefSeq" id="XP_026296720.1"/>
    </source>
</evidence>
<dbReference type="PROSITE" id="PS51417">
    <property type="entry name" value="ARF"/>
    <property type="match status" value="1"/>
</dbReference>
<feature type="binding site" evidence="4">
    <location>
        <position position="33"/>
    </location>
    <ligand>
        <name>Mg(2+)</name>
        <dbReference type="ChEBI" id="CHEBI:18420"/>
    </ligand>
</feature>
<dbReference type="KEGG" id="ame:726074"/>
<dbReference type="GO" id="GO:0005525">
    <property type="term" value="F:GTP binding"/>
    <property type="evidence" value="ECO:0007669"/>
    <property type="project" value="UniProtKB-KW"/>
</dbReference>
<protein>
    <submittedName>
        <fullName evidence="7">ADP-ribosylation factor-like protein 3</fullName>
    </submittedName>
</protein>
<accession>A0A8B8GY85</accession>
<proteinExistence type="predicted"/>
<keyword evidence="4" id="KW-0460">Magnesium</keyword>
<dbReference type="OrthoDB" id="365445at2759"/>
<dbReference type="PRINTS" id="PR00328">
    <property type="entry name" value="SAR1GTPBP"/>
</dbReference>
<reference evidence="5" key="1">
    <citation type="submission" date="2021-01" db="UniProtKB">
        <authorList>
            <consortium name="EnsemblMetazoa"/>
        </authorList>
    </citation>
    <scope>IDENTIFICATION</scope>
    <source>
        <strain evidence="5">DH4</strain>
    </source>
</reference>
<sequence>MCLCLGPIKSGKTFLMKRLQGDEIDYATHTVSTNGINLFTIKNDTGEFDMLIKEIGGSMAPIWKHYFDKTQKLIYVIDTSNLCQISAAGVLLYSLLVDPKLQNIKIALTLNKMDLSYRQMRNEALLMLQYSRLQKEVTQELSVFETSGMTDQGIEELRNWLFDPISLKFSINSKK</sequence>
<organism evidence="5">
    <name type="scientific">Apis mellifera</name>
    <name type="common">Honeybee</name>
    <dbReference type="NCBI Taxonomy" id="7460"/>
    <lineage>
        <taxon>Eukaryota</taxon>
        <taxon>Metazoa</taxon>
        <taxon>Ecdysozoa</taxon>
        <taxon>Arthropoda</taxon>
        <taxon>Hexapoda</taxon>
        <taxon>Insecta</taxon>
        <taxon>Pterygota</taxon>
        <taxon>Neoptera</taxon>
        <taxon>Endopterygota</taxon>
        <taxon>Hymenoptera</taxon>
        <taxon>Apocrita</taxon>
        <taxon>Aculeata</taxon>
        <taxon>Apoidea</taxon>
        <taxon>Anthophila</taxon>
        <taxon>Apidae</taxon>
        <taxon>Apis</taxon>
    </lineage>
</organism>
<evidence type="ECO:0000256" key="2">
    <source>
        <dbReference type="ARBA" id="ARBA00023134"/>
    </source>
</evidence>
<feature type="binding site" evidence="3">
    <location>
        <position position="57"/>
    </location>
    <ligand>
        <name>GTP</name>
        <dbReference type="ChEBI" id="CHEBI:37565"/>
    </ligand>
</feature>
<keyword evidence="6" id="KW-1185">Reference proteome</keyword>
<keyword evidence="4" id="KW-0479">Metal-binding</keyword>
<dbReference type="PANTHER" id="PTHR46688:SF1">
    <property type="entry name" value="ADP-RIBOSYLATION FACTOR-LIKE PROTEIN 16"/>
    <property type="match status" value="1"/>
</dbReference>
<keyword evidence="2 3" id="KW-0342">GTP-binding</keyword>
<evidence type="ECO:0000313" key="6">
    <source>
        <dbReference type="Proteomes" id="UP000005203"/>
    </source>
</evidence>
<accession>A0A7M7L456</accession>